<evidence type="ECO:0000256" key="2">
    <source>
        <dbReference type="ARBA" id="ARBA00011322"/>
    </source>
</evidence>
<dbReference type="InterPro" id="IPR004843">
    <property type="entry name" value="Calcineurin-like_PHP"/>
</dbReference>
<comment type="subunit">
    <text evidence="2 7">Heterodimer of SbcC and SbcD.</text>
</comment>
<evidence type="ECO:0000259" key="9">
    <source>
        <dbReference type="Pfam" id="PF12320"/>
    </source>
</evidence>
<evidence type="ECO:0000256" key="5">
    <source>
        <dbReference type="ARBA" id="ARBA00022801"/>
    </source>
</evidence>
<sequence length="398" mass="43202">MWARLATVEPMRILHTSDWHLGRSFHQASLLEAQREFVDRLIETIDAENVDVLLVAGDVYDRALPSVDAVELFDQSLARLLATGVKTVITSGNHDSALRLGFGSQLLAYAGLHLRTTLTDMDKPVLFSGDGFDVAVYGLPYLEPRMVAESLGVSTPGHPPVVAAALERVREDLASRKEAAVHPVHPIVMAHVFAAGGAGSDSERELSIGGLDIVPTSYFADFTYAALGHLHGRQKLAGNIRYSGSPIPYSFSEAGHSKGAWLLVVGPEGLEEVRGIDWPACKELRILKGKIDDLLTDPGYASAADAWCQITLTDTHRPAGAMERLRARFPDTLVLNFDPEGRETDPNHSYADRLAAASSPVQVCAGFVEHVRLRPMSDAEEELVVSVLAQVRSEKVQA</sequence>
<dbReference type="InterPro" id="IPR026843">
    <property type="entry name" value="SbcD_C"/>
</dbReference>
<dbReference type="EMBL" id="BAABLK010000015">
    <property type="protein sequence ID" value="GAA5226242.1"/>
    <property type="molecule type" value="Genomic_DNA"/>
</dbReference>
<evidence type="ECO:0000256" key="7">
    <source>
        <dbReference type="RuleBase" id="RU363069"/>
    </source>
</evidence>
<reference evidence="11" key="1">
    <citation type="journal article" date="2019" name="Int. J. Syst. Evol. Microbiol.">
        <title>The Global Catalogue of Microorganisms (GCM) 10K type strain sequencing project: providing services to taxonomists for standard genome sequencing and annotation.</title>
        <authorList>
            <consortium name="The Broad Institute Genomics Platform"/>
            <consortium name="The Broad Institute Genome Sequencing Center for Infectious Disease"/>
            <person name="Wu L."/>
            <person name="Ma J."/>
        </authorList>
    </citation>
    <scope>NUCLEOTIDE SEQUENCE [LARGE SCALE GENOMIC DNA]</scope>
    <source>
        <strain evidence="11">JCM 18952</strain>
    </source>
</reference>
<dbReference type="InterPro" id="IPR029052">
    <property type="entry name" value="Metallo-depent_PP-like"/>
</dbReference>
<evidence type="ECO:0000313" key="11">
    <source>
        <dbReference type="Proteomes" id="UP001501257"/>
    </source>
</evidence>
<dbReference type="Pfam" id="PF12320">
    <property type="entry name" value="SbcD_C"/>
    <property type="match status" value="1"/>
</dbReference>
<dbReference type="SUPFAM" id="SSF56300">
    <property type="entry name" value="Metallo-dependent phosphatases"/>
    <property type="match status" value="1"/>
</dbReference>
<proteinExistence type="inferred from homology"/>
<dbReference type="NCBIfam" id="TIGR00619">
    <property type="entry name" value="sbcd"/>
    <property type="match status" value="1"/>
</dbReference>
<name>A0ABP9TKJ4_9MICC</name>
<dbReference type="Proteomes" id="UP001501257">
    <property type="component" value="Unassembled WGS sequence"/>
</dbReference>
<evidence type="ECO:0000256" key="1">
    <source>
        <dbReference type="ARBA" id="ARBA00010555"/>
    </source>
</evidence>
<accession>A0ABP9TKJ4</accession>
<dbReference type="PANTHER" id="PTHR30337:SF0">
    <property type="entry name" value="NUCLEASE SBCCD SUBUNIT D"/>
    <property type="match status" value="1"/>
</dbReference>
<dbReference type="Pfam" id="PF00149">
    <property type="entry name" value="Metallophos"/>
    <property type="match status" value="1"/>
</dbReference>
<evidence type="ECO:0000256" key="6">
    <source>
        <dbReference type="ARBA" id="ARBA00022839"/>
    </source>
</evidence>
<keyword evidence="6 7" id="KW-0269">Exonuclease</keyword>
<keyword evidence="11" id="KW-1185">Reference proteome</keyword>
<dbReference type="CDD" id="cd00840">
    <property type="entry name" value="MPP_Mre11_N"/>
    <property type="match status" value="1"/>
</dbReference>
<gene>
    <name evidence="7" type="primary">sbcD</name>
    <name evidence="10" type="ORF">GCM10025778_07730</name>
</gene>
<dbReference type="InterPro" id="IPR004593">
    <property type="entry name" value="SbcD"/>
</dbReference>
<protein>
    <recommendedName>
        <fullName evidence="3 7">Nuclease SbcCD subunit D</fullName>
    </recommendedName>
</protein>
<evidence type="ECO:0000256" key="3">
    <source>
        <dbReference type="ARBA" id="ARBA00013365"/>
    </source>
</evidence>
<keyword evidence="7" id="KW-0235">DNA replication</keyword>
<keyword evidence="5 7" id="KW-0378">Hydrolase</keyword>
<evidence type="ECO:0000313" key="10">
    <source>
        <dbReference type="EMBL" id="GAA5226242.1"/>
    </source>
</evidence>
<comment type="similarity">
    <text evidence="1 7">Belongs to the SbcD family.</text>
</comment>
<evidence type="ECO:0000256" key="4">
    <source>
        <dbReference type="ARBA" id="ARBA00022722"/>
    </source>
</evidence>
<keyword evidence="4 7" id="KW-0540">Nuclease</keyword>
<comment type="caution">
    <text evidence="10">The sequence shown here is derived from an EMBL/GenBank/DDBJ whole genome shotgun (WGS) entry which is preliminary data.</text>
</comment>
<keyword evidence="7" id="KW-0233">DNA recombination</keyword>
<dbReference type="InterPro" id="IPR041796">
    <property type="entry name" value="Mre11_N"/>
</dbReference>
<organism evidence="10 11">
    <name type="scientific">Paeniglutamicibacter antarcticus</name>
    <dbReference type="NCBI Taxonomy" id="494023"/>
    <lineage>
        <taxon>Bacteria</taxon>
        <taxon>Bacillati</taxon>
        <taxon>Actinomycetota</taxon>
        <taxon>Actinomycetes</taxon>
        <taxon>Micrococcales</taxon>
        <taxon>Micrococcaceae</taxon>
        <taxon>Paeniglutamicibacter</taxon>
    </lineage>
</organism>
<dbReference type="Gene3D" id="3.60.21.10">
    <property type="match status" value="1"/>
</dbReference>
<dbReference type="PANTHER" id="PTHR30337">
    <property type="entry name" value="COMPONENT OF ATP-DEPENDENT DSDNA EXONUCLEASE"/>
    <property type="match status" value="1"/>
</dbReference>
<keyword evidence="7" id="KW-0255">Endonuclease</keyword>
<dbReference type="GO" id="GO:0004527">
    <property type="term" value="F:exonuclease activity"/>
    <property type="evidence" value="ECO:0007669"/>
    <property type="project" value="UniProtKB-KW"/>
</dbReference>
<feature type="domain" description="Calcineurin-like phosphoesterase" evidence="8">
    <location>
        <begin position="11"/>
        <end position="102"/>
    </location>
</feature>
<feature type="domain" description="Nuclease SbcCD subunit D C-terminal" evidence="9">
    <location>
        <begin position="282"/>
        <end position="363"/>
    </location>
</feature>
<evidence type="ECO:0000259" key="8">
    <source>
        <dbReference type="Pfam" id="PF00149"/>
    </source>
</evidence>
<dbReference type="InterPro" id="IPR050535">
    <property type="entry name" value="DNA_Repair-Maintenance_Comp"/>
</dbReference>
<comment type="function">
    <text evidence="7">SbcCD cleaves DNA hairpin structures. These structures can inhibit DNA replication and are intermediates in certain DNA recombination reactions. The complex acts as a 3'-&gt;5' double strand exonuclease that can open hairpins. It also has a 5' single-strand endonuclease activity.</text>
</comment>